<evidence type="ECO:0000256" key="1">
    <source>
        <dbReference type="SAM" id="MobiDB-lite"/>
    </source>
</evidence>
<feature type="compositionally biased region" description="Polar residues" evidence="1">
    <location>
        <begin position="56"/>
        <end position="74"/>
    </location>
</feature>
<feature type="region of interest" description="Disordered" evidence="1">
    <location>
        <begin position="1"/>
        <end position="125"/>
    </location>
</feature>
<dbReference type="Gene3D" id="3.30.870.10">
    <property type="entry name" value="Endonuclease Chain A"/>
    <property type="match status" value="1"/>
</dbReference>
<protein>
    <submittedName>
        <fullName evidence="2">Uncharacterized protein</fullName>
    </submittedName>
</protein>
<dbReference type="SUPFAM" id="SSF56024">
    <property type="entry name" value="Phospholipase D/nuclease"/>
    <property type="match status" value="1"/>
</dbReference>
<feature type="compositionally biased region" description="Basic and acidic residues" evidence="1">
    <location>
        <begin position="93"/>
        <end position="115"/>
    </location>
</feature>
<dbReference type="Proteomes" id="UP001152130">
    <property type="component" value="Unassembled WGS sequence"/>
</dbReference>
<dbReference type="EMBL" id="JAPDHF010000002">
    <property type="protein sequence ID" value="KAJ4022213.1"/>
    <property type="molecule type" value="Genomic_DNA"/>
</dbReference>
<sequence>MSANAIGSAGTRTGAGSHPRGAESGKGRIVKDRATGQPKMSCRNWESGVVVRVGNRKSSSTVSNSFSEGASASITVKAAAETQARPSAQAGKTLREPDKGCDTSQQDHHVKKQEQKQQQNDNVANTDVDMEMVFEGTVPIPMRQPGRRYREGEEPWFYSMQG</sequence>
<gene>
    <name evidence="2" type="ORF">NW766_001246</name>
</gene>
<name>A0A9W8PYY4_9HYPO</name>
<evidence type="ECO:0000313" key="2">
    <source>
        <dbReference type="EMBL" id="KAJ4022213.1"/>
    </source>
</evidence>
<organism evidence="2 3">
    <name type="scientific">Fusarium irregulare</name>
    <dbReference type="NCBI Taxonomy" id="2494466"/>
    <lineage>
        <taxon>Eukaryota</taxon>
        <taxon>Fungi</taxon>
        <taxon>Dikarya</taxon>
        <taxon>Ascomycota</taxon>
        <taxon>Pezizomycotina</taxon>
        <taxon>Sordariomycetes</taxon>
        <taxon>Hypocreomycetidae</taxon>
        <taxon>Hypocreales</taxon>
        <taxon>Nectriaceae</taxon>
        <taxon>Fusarium</taxon>
        <taxon>Fusarium incarnatum-equiseti species complex</taxon>
    </lineage>
</organism>
<proteinExistence type="predicted"/>
<feature type="compositionally biased region" description="Basic and acidic residues" evidence="1">
    <location>
        <begin position="20"/>
        <end position="34"/>
    </location>
</feature>
<reference evidence="2" key="1">
    <citation type="submission" date="2022-10" db="EMBL/GenBank/DDBJ databases">
        <title>Fusarium specimens isolated from Avocado Roots.</title>
        <authorList>
            <person name="Stajich J."/>
            <person name="Roper C."/>
            <person name="Heimlech-Rivalta G."/>
        </authorList>
    </citation>
    <scope>NUCLEOTIDE SEQUENCE</scope>
    <source>
        <strain evidence="2">CF00143</strain>
    </source>
</reference>
<comment type="caution">
    <text evidence="2">The sequence shown here is derived from an EMBL/GenBank/DDBJ whole genome shotgun (WGS) entry which is preliminary data.</text>
</comment>
<accession>A0A9W8PYY4</accession>
<dbReference type="AlphaFoldDB" id="A0A9W8PYY4"/>
<keyword evidence="3" id="KW-1185">Reference proteome</keyword>
<evidence type="ECO:0000313" key="3">
    <source>
        <dbReference type="Proteomes" id="UP001152130"/>
    </source>
</evidence>